<keyword evidence="5 9" id="KW-0812">Transmembrane</keyword>
<feature type="transmembrane region" description="Helical" evidence="9">
    <location>
        <begin position="157"/>
        <end position="175"/>
    </location>
</feature>
<comment type="subcellular location">
    <subcellularLocation>
        <location evidence="1">Cell membrane</location>
        <topology evidence="1">Multi-pass membrane protein</topology>
    </subcellularLocation>
</comment>
<dbReference type="Gene3D" id="1.20.1530.20">
    <property type="match status" value="1"/>
</dbReference>
<evidence type="ECO:0000256" key="6">
    <source>
        <dbReference type="ARBA" id="ARBA00022989"/>
    </source>
</evidence>
<feature type="transmembrane region" description="Helical" evidence="9">
    <location>
        <begin position="59"/>
        <end position="79"/>
    </location>
</feature>
<feature type="transmembrane region" description="Helical" evidence="9">
    <location>
        <begin position="324"/>
        <end position="340"/>
    </location>
</feature>
<dbReference type="PANTHER" id="PTHR32507:SF0">
    <property type="entry name" value="NA(+)_H(+) ANTIPORTER 2-RELATED"/>
    <property type="match status" value="1"/>
</dbReference>
<dbReference type="OrthoDB" id="643057at2"/>
<dbReference type="AlphaFoldDB" id="A0A4Q7VKJ2"/>
<organism evidence="11 12">
    <name type="scientific">Ancylomarina subtilis</name>
    <dbReference type="NCBI Taxonomy" id="1639035"/>
    <lineage>
        <taxon>Bacteria</taxon>
        <taxon>Pseudomonadati</taxon>
        <taxon>Bacteroidota</taxon>
        <taxon>Bacteroidia</taxon>
        <taxon>Marinilabiliales</taxon>
        <taxon>Marinifilaceae</taxon>
        <taxon>Ancylomarina</taxon>
    </lineage>
</organism>
<feature type="transmembrane region" description="Helical" evidence="9">
    <location>
        <begin position="248"/>
        <end position="267"/>
    </location>
</feature>
<feature type="transmembrane region" description="Helical" evidence="9">
    <location>
        <begin position="126"/>
        <end position="145"/>
    </location>
</feature>
<keyword evidence="4" id="KW-1003">Cell membrane</keyword>
<gene>
    <name evidence="11" type="ORF">EV201_1248</name>
</gene>
<feature type="domain" description="Cation/H+ exchanger transmembrane" evidence="10">
    <location>
        <begin position="20"/>
        <end position="391"/>
    </location>
</feature>
<feature type="transmembrane region" description="Helical" evidence="9">
    <location>
        <begin position="6"/>
        <end position="23"/>
    </location>
</feature>
<protein>
    <submittedName>
        <fullName evidence="11">Sodium/proton antiporter (CPA1 family)</fullName>
    </submittedName>
</protein>
<proteinExistence type="predicted"/>
<accession>A0A4Q7VKJ2</accession>
<evidence type="ECO:0000256" key="3">
    <source>
        <dbReference type="ARBA" id="ARBA00022449"/>
    </source>
</evidence>
<keyword evidence="7" id="KW-0406">Ion transport</keyword>
<feature type="transmembrane region" description="Helical" evidence="9">
    <location>
        <begin position="35"/>
        <end position="53"/>
    </location>
</feature>
<evidence type="ECO:0000256" key="5">
    <source>
        <dbReference type="ARBA" id="ARBA00022692"/>
    </source>
</evidence>
<dbReference type="PANTHER" id="PTHR32507">
    <property type="entry name" value="NA(+)/H(+) ANTIPORTER 1"/>
    <property type="match status" value="1"/>
</dbReference>
<evidence type="ECO:0000259" key="10">
    <source>
        <dbReference type="Pfam" id="PF00999"/>
    </source>
</evidence>
<evidence type="ECO:0000256" key="2">
    <source>
        <dbReference type="ARBA" id="ARBA00022448"/>
    </source>
</evidence>
<evidence type="ECO:0000256" key="1">
    <source>
        <dbReference type="ARBA" id="ARBA00004651"/>
    </source>
</evidence>
<dbReference type="Pfam" id="PF00999">
    <property type="entry name" value="Na_H_Exchanger"/>
    <property type="match status" value="1"/>
</dbReference>
<evidence type="ECO:0000313" key="11">
    <source>
        <dbReference type="EMBL" id="RZT96607.1"/>
    </source>
</evidence>
<keyword evidence="2" id="KW-0813">Transport</keyword>
<keyword evidence="3" id="KW-0050">Antiport</keyword>
<feature type="transmembrane region" description="Helical" evidence="9">
    <location>
        <begin position="91"/>
        <end position="114"/>
    </location>
</feature>
<dbReference type="InterPro" id="IPR038770">
    <property type="entry name" value="Na+/solute_symporter_sf"/>
</dbReference>
<dbReference type="Proteomes" id="UP000293562">
    <property type="component" value="Unassembled WGS sequence"/>
</dbReference>
<comment type="caution">
    <text evidence="11">The sequence shown here is derived from an EMBL/GenBank/DDBJ whole genome shotgun (WGS) entry which is preliminary data.</text>
</comment>
<dbReference type="RefSeq" id="WP_130306571.1">
    <property type="nucleotide sequence ID" value="NZ_SHKN01000001.1"/>
</dbReference>
<dbReference type="GO" id="GO:1902600">
    <property type="term" value="P:proton transmembrane transport"/>
    <property type="evidence" value="ECO:0007669"/>
    <property type="project" value="InterPro"/>
</dbReference>
<keyword evidence="6 9" id="KW-1133">Transmembrane helix</keyword>
<evidence type="ECO:0000313" key="12">
    <source>
        <dbReference type="Proteomes" id="UP000293562"/>
    </source>
</evidence>
<name>A0A4Q7VKJ2_9BACT</name>
<feature type="transmembrane region" description="Helical" evidence="9">
    <location>
        <begin position="380"/>
        <end position="398"/>
    </location>
</feature>
<sequence>MVEFGSYPLIIAGCLIILLSFLFSKLAYKTNIPSVLMLIGLGVLIQYGLKLIHVHEINFFPILEVIGIIGLIMIVLEAALELELKKEKTELIVKSLLIAGLGLVVSLFAASAIIHYSIPEMDWLTSLLYATPLSILSSAIIIPSVGKLSEEKKEFHVYESTFSDIIGIMIFYFMLNLVEYQNPTPISDSVIMHPTFSFIISTGVSLLVAFLASYILLYIFQFINDGARLFLLISLLILLYAVGKMLHLSPLIIILVFGVIVQNNELFYRGFLRKYLHVEKFEILQRELHIITRESAFVVRTFFFVIFGASIVVSSIFNFRVLEVSLLLLVSIYAIRWLFLRAFMGIDIFPQLWIAPRGLITVLLYYAIPPEYGSESFDSGILLFIIIATSLVMTFGLIGSAKIQDIPLVINPIIDEDKFDDEPSHDVINKSEKESIKE</sequence>
<keyword evidence="8 9" id="KW-0472">Membrane</keyword>
<feature type="transmembrane region" description="Helical" evidence="9">
    <location>
        <begin position="297"/>
        <end position="318"/>
    </location>
</feature>
<feature type="transmembrane region" description="Helical" evidence="9">
    <location>
        <begin position="195"/>
        <end position="219"/>
    </location>
</feature>
<dbReference type="GO" id="GO:0005886">
    <property type="term" value="C:plasma membrane"/>
    <property type="evidence" value="ECO:0007669"/>
    <property type="project" value="UniProtKB-SubCell"/>
</dbReference>
<dbReference type="InterPro" id="IPR006153">
    <property type="entry name" value="Cation/H_exchanger_TM"/>
</dbReference>
<evidence type="ECO:0000256" key="7">
    <source>
        <dbReference type="ARBA" id="ARBA00023065"/>
    </source>
</evidence>
<evidence type="ECO:0000256" key="8">
    <source>
        <dbReference type="ARBA" id="ARBA00023136"/>
    </source>
</evidence>
<keyword evidence="12" id="KW-1185">Reference proteome</keyword>
<dbReference type="GO" id="GO:0015297">
    <property type="term" value="F:antiporter activity"/>
    <property type="evidence" value="ECO:0007669"/>
    <property type="project" value="UniProtKB-KW"/>
</dbReference>
<feature type="transmembrane region" description="Helical" evidence="9">
    <location>
        <begin position="226"/>
        <end position="242"/>
    </location>
</feature>
<dbReference type="EMBL" id="SHKN01000001">
    <property type="protein sequence ID" value="RZT96607.1"/>
    <property type="molecule type" value="Genomic_DNA"/>
</dbReference>
<evidence type="ECO:0000256" key="4">
    <source>
        <dbReference type="ARBA" id="ARBA00022475"/>
    </source>
</evidence>
<reference evidence="11 12" key="1">
    <citation type="submission" date="2019-02" db="EMBL/GenBank/DDBJ databases">
        <title>Genomic Encyclopedia of Type Strains, Phase IV (KMG-IV): sequencing the most valuable type-strain genomes for metagenomic binning, comparative biology and taxonomic classification.</title>
        <authorList>
            <person name="Goeker M."/>
        </authorList>
    </citation>
    <scope>NUCLEOTIDE SEQUENCE [LARGE SCALE GENOMIC DNA]</scope>
    <source>
        <strain evidence="11 12">DSM 28825</strain>
    </source>
</reference>
<evidence type="ECO:0000256" key="9">
    <source>
        <dbReference type="SAM" id="Phobius"/>
    </source>
</evidence>
<feature type="transmembrane region" description="Helical" evidence="9">
    <location>
        <begin position="352"/>
        <end position="368"/>
    </location>
</feature>